<name>A0A3D9H6K6_9FLAO</name>
<accession>A0A3D9H6K6</accession>
<sequence>MSAQHKIPEDIKTTVNKALAYYPQLKDTKIEFRFKKNIKKSTMQARPTFGSFLKSRKNRHYVILISEKFKIADKEFLTRHIPDAIFIGWIGHELGHIMDYQNRSKLNLIWFGLKYLFSQNHIVEAERAADSFAVAHGMEDYILKTKDFILNNADITQSYKDRIQKYYLSPEEIIELVEHRDAEKDID</sequence>
<comment type="caution">
    <text evidence="1">The sequence shown here is derived from an EMBL/GenBank/DDBJ whole genome shotgun (WGS) entry which is preliminary data.</text>
</comment>
<evidence type="ECO:0000313" key="1">
    <source>
        <dbReference type="EMBL" id="RED45143.1"/>
    </source>
</evidence>
<dbReference type="AlphaFoldDB" id="A0A3D9H6K6"/>
<dbReference type="EMBL" id="QRDV01000002">
    <property type="protein sequence ID" value="RED45143.1"/>
    <property type="molecule type" value="Genomic_DNA"/>
</dbReference>
<evidence type="ECO:0000313" key="2">
    <source>
        <dbReference type="Proteomes" id="UP000256980"/>
    </source>
</evidence>
<dbReference type="OrthoDB" id="1098088at2"/>
<reference evidence="1 2" key="1">
    <citation type="submission" date="2018-07" db="EMBL/GenBank/DDBJ databases">
        <title>Genomic Encyclopedia of Type Strains, Phase III (KMG-III): the genomes of soil and plant-associated and newly described type strains.</title>
        <authorList>
            <person name="Whitman W."/>
        </authorList>
    </citation>
    <scope>NUCLEOTIDE SEQUENCE [LARGE SCALE GENOMIC DNA]</scope>
    <source>
        <strain evidence="1 2">CECT 7946</strain>
    </source>
</reference>
<proteinExistence type="predicted"/>
<protein>
    <submittedName>
        <fullName evidence="1">Uncharacterized protein</fullName>
    </submittedName>
</protein>
<gene>
    <name evidence="1" type="ORF">DFQ10_10210</name>
</gene>
<keyword evidence="2" id="KW-1185">Reference proteome</keyword>
<organism evidence="1 2">
    <name type="scientific">Winogradskyella eximia</name>
    <dbReference type="NCBI Taxonomy" id="262006"/>
    <lineage>
        <taxon>Bacteria</taxon>
        <taxon>Pseudomonadati</taxon>
        <taxon>Bacteroidota</taxon>
        <taxon>Flavobacteriia</taxon>
        <taxon>Flavobacteriales</taxon>
        <taxon>Flavobacteriaceae</taxon>
        <taxon>Winogradskyella</taxon>
    </lineage>
</organism>
<dbReference type="Proteomes" id="UP000256980">
    <property type="component" value="Unassembled WGS sequence"/>
</dbReference>